<feature type="region of interest" description="Disordered" evidence="2">
    <location>
        <begin position="174"/>
        <end position="197"/>
    </location>
</feature>
<dbReference type="Proteomes" id="UP000183832">
    <property type="component" value="Unassembled WGS sequence"/>
</dbReference>
<dbReference type="GO" id="GO:0005667">
    <property type="term" value="C:transcription regulator complex"/>
    <property type="evidence" value="ECO:0007669"/>
    <property type="project" value="TreeGrafter"/>
</dbReference>
<name>A0A1J1ICV3_9DIPT</name>
<evidence type="ECO:0000313" key="6">
    <source>
        <dbReference type="Proteomes" id="UP000183832"/>
    </source>
</evidence>
<accession>A0A1J1ICV3</accession>
<dbReference type="InterPro" id="IPR004210">
    <property type="entry name" value="BESS_motif"/>
</dbReference>
<dbReference type="PROSITE" id="PS51031">
    <property type="entry name" value="BESS"/>
    <property type="match status" value="1"/>
</dbReference>
<keyword evidence="1" id="KW-0539">Nucleus</keyword>
<gene>
    <name evidence="5" type="primary">putative GL10159</name>
    <name evidence="5" type="ORF">CLUMA_CG010964</name>
</gene>
<dbReference type="PROSITE" id="PS51029">
    <property type="entry name" value="MADF"/>
    <property type="match status" value="1"/>
</dbReference>
<dbReference type="Pfam" id="PF02944">
    <property type="entry name" value="BESS"/>
    <property type="match status" value="1"/>
</dbReference>
<dbReference type="GO" id="GO:0006357">
    <property type="term" value="P:regulation of transcription by RNA polymerase II"/>
    <property type="evidence" value="ECO:0007669"/>
    <property type="project" value="TreeGrafter"/>
</dbReference>
<feature type="domain" description="BESS" evidence="4">
    <location>
        <begin position="202"/>
        <end position="241"/>
    </location>
</feature>
<evidence type="ECO:0000256" key="1">
    <source>
        <dbReference type="PROSITE-ProRule" id="PRU00371"/>
    </source>
</evidence>
<comment type="subcellular location">
    <subcellularLocation>
        <location evidence="1">Nucleus</location>
    </subcellularLocation>
</comment>
<dbReference type="GO" id="GO:0003677">
    <property type="term" value="F:DNA binding"/>
    <property type="evidence" value="ECO:0007669"/>
    <property type="project" value="InterPro"/>
</dbReference>
<evidence type="ECO:0000256" key="2">
    <source>
        <dbReference type="SAM" id="MobiDB-lite"/>
    </source>
</evidence>
<dbReference type="SMART" id="SM00595">
    <property type="entry name" value="MADF"/>
    <property type="match status" value="1"/>
</dbReference>
<protein>
    <submittedName>
        <fullName evidence="5">CLUMA_CG010964, isoform A</fullName>
    </submittedName>
</protein>
<dbReference type="GO" id="GO:0005634">
    <property type="term" value="C:nucleus"/>
    <property type="evidence" value="ECO:0007669"/>
    <property type="project" value="UniProtKB-SubCell"/>
</dbReference>
<feature type="domain" description="MADF" evidence="3">
    <location>
        <begin position="7"/>
        <end position="92"/>
    </location>
</feature>
<organism evidence="5 6">
    <name type="scientific">Clunio marinus</name>
    <dbReference type="NCBI Taxonomy" id="568069"/>
    <lineage>
        <taxon>Eukaryota</taxon>
        <taxon>Metazoa</taxon>
        <taxon>Ecdysozoa</taxon>
        <taxon>Arthropoda</taxon>
        <taxon>Hexapoda</taxon>
        <taxon>Insecta</taxon>
        <taxon>Pterygota</taxon>
        <taxon>Neoptera</taxon>
        <taxon>Endopterygota</taxon>
        <taxon>Diptera</taxon>
        <taxon>Nematocera</taxon>
        <taxon>Chironomoidea</taxon>
        <taxon>Chironomidae</taxon>
        <taxon>Clunio</taxon>
    </lineage>
</organism>
<dbReference type="PANTHER" id="PTHR12243:SF64">
    <property type="entry name" value="DORSAL INTERACTING PROTEIN 3-RELATED"/>
    <property type="match status" value="1"/>
</dbReference>
<dbReference type="AlphaFoldDB" id="A0A1J1ICV3"/>
<dbReference type="InterPro" id="IPR039353">
    <property type="entry name" value="TF_Adf1"/>
</dbReference>
<dbReference type="PANTHER" id="PTHR12243">
    <property type="entry name" value="MADF DOMAIN TRANSCRIPTION FACTOR"/>
    <property type="match status" value="1"/>
</dbReference>
<dbReference type="STRING" id="568069.A0A1J1ICV3"/>
<dbReference type="InterPro" id="IPR006578">
    <property type="entry name" value="MADF-dom"/>
</dbReference>
<sequence>MVFDTKYFIQKILQYPEIYDPNNAGFKHVDDKNGAWEKIAKELNVDSTFCRKKFRTLRERYTRELRKSYLEPSTPIKYEYFKELSFLSPHIKFRSIKFENTEGKTIVVTKREEVDKETTDEDMKLIDQEEYFTEDQEPVYQEGGNGQNIIYETTTVQHVPEFSGNAHQIHEVVHQSDEEQHLSPSKNKDRKRKLSWDEVDQNDDNKYFAMSVACSLKRLSTLNNLKAKVEIYQVLEKFATKEQCVK</sequence>
<dbReference type="Pfam" id="PF10545">
    <property type="entry name" value="MADF_DNA_bdg"/>
    <property type="match status" value="1"/>
</dbReference>
<dbReference type="EMBL" id="CVRI01000047">
    <property type="protein sequence ID" value="CRK97578.1"/>
    <property type="molecule type" value="Genomic_DNA"/>
</dbReference>
<dbReference type="OrthoDB" id="6081971at2759"/>
<evidence type="ECO:0000259" key="3">
    <source>
        <dbReference type="PROSITE" id="PS51029"/>
    </source>
</evidence>
<proteinExistence type="predicted"/>
<evidence type="ECO:0000313" key="5">
    <source>
        <dbReference type="EMBL" id="CRK97578.1"/>
    </source>
</evidence>
<keyword evidence="6" id="KW-1185">Reference proteome</keyword>
<evidence type="ECO:0000259" key="4">
    <source>
        <dbReference type="PROSITE" id="PS51031"/>
    </source>
</evidence>
<reference evidence="5 6" key="1">
    <citation type="submission" date="2015-04" db="EMBL/GenBank/DDBJ databases">
        <authorList>
            <person name="Syromyatnikov M.Y."/>
            <person name="Popov V.N."/>
        </authorList>
    </citation>
    <scope>NUCLEOTIDE SEQUENCE [LARGE SCALE GENOMIC DNA]</scope>
</reference>